<evidence type="ECO:0000256" key="7">
    <source>
        <dbReference type="ARBA" id="ARBA00023295"/>
    </source>
</evidence>
<evidence type="ECO:0000256" key="10">
    <source>
        <dbReference type="SAM" id="SignalP"/>
    </source>
</evidence>
<evidence type="ECO:0000313" key="13">
    <source>
        <dbReference type="Proteomes" id="UP000649573"/>
    </source>
</evidence>
<evidence type="ECO:0000256" key="3">
    <source>
        <dbReference type="ARBA" id="ARBA00022651"/>
    </source>
</evidence>
<feature type="domain" description="GH10" evidence="11">
    <location>
        <begin position="29"/>
        <end position="339"/>
    </location>
</feature>
<dbReference type="Gene3D" id="3.20.20.80">
    <property type="entry name" value="Glycosidases"/>
    <property type="match status" value="1"/>
</dbReference>
<dbReference type="PANTHER" id="PTHR31490:SF88">
    <property type="entry name" value="BETA-XYLANASE"/>
    <property type="match status" value="1"/>
</dbReference>
<gene>
    <name evidence="12" type="primary">xynA</name>
    <name evidence="12" type="ORF">GCM10010178_21080</name>
</gene>
<sequence length="339" mass="37403">MKLHAPLGRRILAIAAAAAAIAVGQAVPASAAGPLKDITNRYVGSAVAAGPLGSQADYRSVLTREFDSVTPENEMKWAVVEPNRGQFNWSGADAIVNYAQQNGKSVRGHTLVWHSQYPNWLNNLGGAELRNVVREHINTEMGRYRGKIRAWDVVNEIFEENGSRRQSIFQTRLGDGFVAEAFRAARAADPSAKLYINDYNTEGMNAKSDAMYNLVRTLKQQGVPIDGVGIQTHLATKYGYPSGFRQNLQRLAALGVDIAITEADVRIPLPVDQNKLNQQATMFKQIWDDCHAVSRCVEFTTWGYTDRHSWVPGTFPGEGAACLFDSNLRPKPAYTRINP</sequence>
<evidence type="ECO:0000256" key="8">
    <source>
        <dbReference type="ARBA" id="ARBA00023326"/>
    </source>
</evidence>
<evidence type="ECO:0000256" key="6">
    <source>
        <dbReference type="ARBA" id="ARBA00023277"/>
    </source>
</evidence>
<dbReference type="InterPro" id="IPR044846">
    <property type="entry name" value="GH10"/>
</dbReference>
<accession>A0ABQ2UEZ4</accession>
<dbReference type="PRINTS" id="PR00134">
    <property type="entry name" value="GLHYDRLASE10"/>
</dbReference>
<dbReference type="InterPro" id="IPR017853">
    <property type="entry name" value="GH"/>
</dbReference>
<keyword evidence="6 9" id="KW-0119">Carbohydrate metabolism</keyword>
<dbReference type="RefSeq" id="WP_229812424.1">
    <property type="nucleotide sequence ID" value="NZ_BMRE01000005.1"/>
</dbReference>
<keyword evidence="5 9" id="KW-0378">Hydrolase</keyword>
<dbReference type="Proteomes" id="UP000649573">
    <property type="component" value="Unassembled WGS sequence"/>
</dbReference>
<evidence type="ECO:0000259" key="11">
    <source>
        <dbReference type="PROSITE" id="PS51760"/>
    </source>
</evidence>
<dbReference type="Pfam" id="PF00331">
    <property type="entry name" value="Glyco_hydro_10"/>
    <property type="match status" value="1"/>
</dbReference>
<dbReference type="SUPFAM" id="SSF51445">
    <property type="entry name" value="(Trans)glycosidases"/>
    <property type="match status" value="1"/>
</dbReference>
<evidence type="ECO:0000256" key="9">
    <source>
        <dbReference type="RuleBase" id="RU361174"/>
    </source>
</evidence>
<organism evidence="12 13">
    <name type="scientific">Lentzea flava</name>
    <dbReference type="NCBI Taxonomy" id="103732"/>
    <lineage>
        <taxon>Bacteria</taxon>
        <taxon>Bacillati</taxon>
        <taxon>Actinomycetota</taxon>
        <taxon>Actinomycetes</taxon>
        <taxon>Pseudonocardiales</taxon>
        <taxon>Pseudonocardiaceae</taxon>
        <taxon>Lentzea</taxon>
    </lineage>
</organism>
<keyword evidence="4 10" id="KW-0732">Signal</keyword>
<keyword evidence="7 9" id="KW-0326">Glycosidase</keyword>
<dbReference type="SMART" id="SM00633">
    <property type="entry name" value="Glyco_10"/>
    <property type="match status" value="1"/>
</dbReference>
<comment type="caution">
    <text evidence="12">The sequence shown here is derived from an EMBL/GenBank/DDBJ whole genome shotgun (WGS) entry which is preliminary data.</text>
</comment>
<evidence type="ECO:0000256" key="1">
    <source>
        <dbReference type="ARBA" id="ARBA00000681"/>
    </source>
</evidence>
<comment type="catalytic activity">
    <reaction evidence="1 9">
        <text>Endohydrolysis of (1-&gt;4)-beta-D-xylosidic linkages in xylans.</text>
        <dbReference type="EC" id="3.2.1.8"/>
    </reaction>
</comment>
<proteinExistence type="inferred from homology"/>
<evidence type="ECO:0000313" key="12">
    <source>
        <dbReference type="EMBL" id="GGU28576.1"/>
    </source>
</evidence>
<dbReference type="PANTHER" id="PTHR31490">
    <property type="entry name" value="GLYCOSYL HYDROLASE"/>
    <property type="match status" value="1"/>
</dbReference>
<feature type="signal peptide" evidence="10">
    <location>
        <begin position="1"/>
        <end position="31"/>
    </location>
</feature>
<dbReference type="PROSITE" id="PS51760">
    <property type="entry name" value="GH10_2"/>
    <property type="match status" value="1"/>
</dbReference>
<keyword evidence="13" id="KW-1185">Reference proteome</keyword>
<keyword evidence="8 9" id="KW-0624">Polysaccharide degradation</keyword>
<dbReference type="InterPro" id="IPR001000">
    <property type="entry name" value="GH10_dom"/>
</dbReference>
<feature type="chain" id="PRO_5046266961" description="Beta-xylanase" evidence="10">
    <location>
        <begin position="32"/>
        <end position="339"/>
    </location>
</feature>
<evidence type="ECO:0000256" key="5">
    <source>
        <dbReference type="ARBA" id="ARBA00022801"/>
    </source>
</evidence>
<name>A0ABQ2UEZ4_9PSEU</name>
<evidence type="ECO:0000256" key="2">
    <source>
        <dbReference type="ARBA" id="ARBA00007495"/>
    </source>
</evidence>
<reference evidence="13" key="1">
    <citation type="journal article" date="2019" name="Int. J. Syst. Evol. Microbiol.">
        <title>The Global Catalogue of Microorganisms (GCM) 10K type strain sequencing project: providing services to taxonomists for standard genome sequencing and annotation.</title>
        <authorList>
            <consortium name="The Broad Institute Genomics Platform"/>
            <consortium name="The Broad Institute Genome Sequencing Center for Infectious Disease"/>
            <person name="Wu L."/>
            <person name="Ma J."/>
        </authorList>
    </citation>
    <scope>NUCLEOTIDE SEQUENCE [LARGE SCALE GENOMIC DNA]</scope>
    <source>
        <strain evidence="13">JCM 3296</strain>
    </source>
</reference>
<dbReference type="EC" id="3.2.1.8" evidence="9"/>
<evidence type="ECO:0000256" key="4">
    <source>
        <dbReference type="ARBA" id="ARBA00022729"/>
    </source>
</evidence>
<keyword evidence="3" id="KW-0858">Xylan degradation</keyword>
<dbReference type="EMBL" id="BMRE01000005">
    <property type="protein sequence ID" value="GGU28576.1"/>
    <property type="molecule type" value="Genomic_DNA"/>
</dbReference>
<protein>
    <recommendedName>
        <fullName evidence="9">Beta-xylanase</fullName>
        <ecNumber evidence="9">3.2.1.8</ecNumber>
    </recommendedName>
</protein>
<comment type="similarity">
    <text evidence="2 9">Belongs to the glycosyl hydrolase 10 (cellulase F) family.</text>
</comment>